<keyword evidence="2" id="KW-0808">Transferase</keyword>
<accession>A0A9X6NGK8</accession>
<gene>
    <name evidence="7" type="ORF">BV898_17286</name>
</gene>
<keyword evidence="1" id="KW-0723">Serine/threonine-protein kinase</keyword>
<evidence type="ECO:0000313" key="7">
    <source>
        <dbReference type="EMBL" id="OWA52844.1"/>
    </source>
</evidence>
<comment type="caution">
    <text evidence="7">The sequence shown here is derived from an EMBL/GenBank/DDBJ whole genome shotgun (WGS) entry which is preliminary data.</text>
</comment>
<sequence>MCWSPETSAKTFFMDDFDYDEAERRIRLHRSAGHDRAVHLERGKGVATEVEQAPLRRPGLHLLQTFNGLRVLQRPGEVDDQLYGNLRDMNDAIERKYQMDEPSLEDATNFDRWTSLVPTEVSAITEFPKQFFKARSAFRFRKHYWGVQNYPLAEPPTQAELAGLDAPSPRKRPDGGPGFFPALTKEISSLRQVGPHCNLVTLLDVFCLGSTIDDLAVVLVFPDWGYTLHDILSFPDAKARMDDSPVMRRRMFQQVLRGLAHIHSKKIIHRNITSSSVKVDEKGCVRIGSFNYAIVSDVTVRAAPFPEEDFPKALQDTYDHLAPEILLGSKSYRRSSDIWSVGMLLAELYLHRTLYTPLSSHPIPGTDHFIPLERSRHTSLPVILNMYRLFGTPTDETFPDWWTFPYSHRSFPDWPAGKLAPLLRDLPSDARTLVTAILRYDESKRPTAVDLLQSVGVDT</sequence>
<dbReference type="SUPFAM" id="SSF56112">
    <property type="entry name" value="Protein kinase-like (PK-like)"/>
    <property type="match status" value="1"/>
</dbReference>
<keyword evidence="7" id="KW-0131">Cell cycle</keyword>
<keyword evidence="7" id="KW-0132">Cell division</keyword>
<dbReference type="SMART" id="SM00220">
    <property type="entry name" value="S_TKc"/>
    <property type="match status" value="1"/>
</dbReference>
<dbReference type="GO" id="GO:0005524">
    <property type="term" value="F:ATP binding"/>
    <property type="evidence" value="ECO:0007669"/>
    <property type="project" value="UniProtKB-KW"/>
</dbReference>
<name>A0A9X6NGK8_HYPEX</name>
<evidence type="ECO:0000256" key="3">
    <source>
        <dbReference type="ARBA" id="ARBA00022741"/>
    </source>
</evidence>
<organism evidence="7 8">
    <name type="scientific">Hypsibius exemplaris</name>
    <name type="common">Freshwater tardigrade</name>
    <dbReference type="NCBI Taxonomy" id="2072580"/>
    <lineage>
        <taxon>Eukaryota</taxon>
        <taxon>Metazoa</taxon>
        <taxon>Ecdysozoa</taxon>
        <taxon>Tardigrada</taxon>
        <taxon>Eutardigrada</taxon>
        <taxon>Parachela</taxon>
        <taxon>Hypsibioidea</taxon>
        <taxon>Hypsibiidae</taxon>
        <taxon>Hypsibius</taxon>
    </lineage>
</organism>
<dbReference type="GO" id="GO:0004674">
    <property type="term" value="F:protein serine/threonine kinase activity"/>
    <property type="evidence" value="ECO:0007669"/>
    <property type="project" value="UniProtKB-KW"/>
</dbReference>
<dbReference type="InterPro" id="IPR011009">
    <property type="entry name" value="Kinase-like_dom_sf"/>
</dbReference>
<reference evidence="8" key="1">
    <citation type="submission" date="2017-01" db="EMBL/GenBank/DDBJ databases">
        <title>Comparative genomics of anhydrobiosis in the tardigrade Hypsibius dujardini.</title>
        <authorList>
            <person name="Yoshida Y."/>
            <person name="Koutsovoulos G."/>
            <person name="Laetsch D."/>
            <person name="Stevens L."/>
            <person name="Kumar S."/>
            <person name="Horikawa D."/>
            <person name="Ishino K."/>
            <person name="Komine S."/>
            <person name="Tomita M."/>
            <person name="Blaxter M."/>
            <person name="Arakawa K."/>
        </authorList>
    </citation>
    <scope>NUCLEOTIDE SEQUENCE [LARGE SCALE GENOMIC DNA]</scope>
    <source>
        <strain evidence="8">Z151</strain>
    </source>
</reference>
<dbReference type="OrthoDB" id="4062651at2759"/>
<dbReference type="InterPro" id="IPR050108">
    <property type="entry name" value="CDK"/>
</dbReference>
<evidence type="ECO:0000259" key="6">
    <source>
        <dbReference type="PROSITE" id="PS50011"/>
    </source>
</evidence>
<dbReference type="PROSITE" id="PS50011">
    <property type="entry name" value="PROTEIN_KINASE_DOM"/>
    <property type="match status" value="1"/>
</dbReference>
<dbReference type="Proteomes" id="UP000192578">
    <property type="component" value="Unassembled WGS sequence"/>
</dbReference>
<evidence type="ECO:0000256" key="2">
    <source>
        <dbReference type="ARBA" id="ARBA00022679"/>
    </source>
</evidence>
<evidence type="ECO:0000256" key="1">
    <source>
        <dbReference type="ARBA" id="ARBA00022527"/>
    </source>
</evidence>
<dbReference type="InterPro" id="IPR000719">
    <property type="entry name" value="Prot_kinase_dom"/>
</dbReference>
<dbReference type="Gene3D" id="1.10.510.10">
    <property type="entry name" value="Transferase(Phosphotransferase) domain 1"/>
    <property type="match status" value="1"/>
</dbReference>
<keyword evidence="3" id="KW-0547">Nucleotide-binding</keyword>
<proteinExistence type="predicted"/>
<keyword evidence="4" id="KW-0418">Kinase</keyword>
<dbReference type="EMBL" id="MTYJ01000289">
    <property type="protein sequence ID" value="OWA52844.1"/>
    <property type="molecule type" value="Genomic_DNA"/>
</dbReference>
<dbReference type="Pfam" id="PF00069">
    <property type="entry name" value="Pkinase"/>
    <property type="match status" value="1"/>
</dbReference>
<dbReference type="AlphaFoldDB" id="A0A9X6NGK8"/>
<evidence type="ECO:0000256" key="5">
    <source>
        <dbReference type="ARBA" id="ARBA00022840"/>
    </source>
</evidence>
<dbReference type="GO" id="GO:0051301">
    <property type="term" value="P:cell division"/>
    <property type="evidence" value="ECO:0007669"/>
    <property type="project" value="UniProtKB-KW"/>
</dbReference>
<keyword evidence="5" id="KW-0067">ATP-binding</keyword>
<dbReference type="PANTHER" id="PTHR24056">
    <property type="entry name" value="CELL DIVISION PROTEIN KINASE"/>
    <property type="match status" value="1"/>
</dbReference>
<keyword evidence="8" id="KW-1185">Reference proteome</keyword>
<feature type="domain" description="Protein kinase" evidence="6">
    <location>
        <begin position="36"/>
        <end position="459"/>
    </location>
</feature>
<evidence type="ECO:0000313" key="8">
    <source>
        <dbReference type="Proteomes" id="UP000192578"/>
    </source>
</evidence>
<dbReference type="GO" id="GO:0005634">
    <property type="term" value="C:nucleus"/>
    <property type="evidence" value="ECO:0007669"/>
    <property type="project" value="TreeGrafter"/>
</dbReference>
<evidence type="ECO:0000256" key="4">
    <source>
        <dbReference type="ARBA" id="ARBA00022777"/>
    </source>
</evidence>
<protein>
    <submittedName>
        <fullName evidence="7">Cell division control protein 2-like protein A</fullName>
    </submittedName>
</protein>